<feature type="transmembrane region" description="Helical" evidence="10">
    <location>
        <begin position="244"/>
        <end position="265"/>
    </location>
</feature>
<dbReference type="PANTHER" id="PTHR13462:SF53">
    <property type="entry name" value="CALCIUM UNIPORTER PROTEIN"/>
    <property type="match status" value="1"/>
</dbReference>
<dbReference type="Pfam" id="PF04678">
    <property type="entry name" value="MCU"/>
    <property type="match status" value="1"/>
</dbReference>
<evidence type="ECO:0000256" key="6">
    <source>
        <dbReference type="ARBA" id="ARBA00022837"/>
    </source>
</evidence>
<dbReference type="GO" id="GO:0005262">
    <property type="term" value="F:calcium channel activity"/>
    <property type="evidence" value="ECO:0007669"/>
    <property type="project" value="TreeGrafter"/>
</dbReference>
<comment type="subcellular location">
    <subcellularLocation>
        <location evidence="1">Membrane</location>
        <topology evidence="1">Multi-pass membrane protein</topology>
    </subcellularLocation>
</comment>
<organism evidence="12 13">
    <name type="scientific">Deinandra increscens subsp. villosa</name>
    <dbReference type="NCBI Taxonomy" id="3103831"/>
    <lineage>
        <taxon>Eukaryota</taxon>
        <taxon>Viridiplantae</taxon>
        <taxon>Streptophyta</taxon>
        <taxon>Embryophyta</taxon>
        <taxon>Tracheophyta</taxon>
        <taxon>Spermatophyta</taxon>
        <taxon>Magnoliopsida</taxon>
        <taxon>eudicotyledons</taxon>
        <taxon>Gunneridae</taxon>
        <taxon>Pentapetalae</taxon>
        <taxon>asterids</taxon>
        <taxon>campanulids</taxon>
        <taxon>Asterales</taxon>
        <taxon>Asteraceae</taxon>
        <taxon>Asteroideae</taxon>
        <taxon>Heliantheae alliance</taxon>
        <taxon>Madieae</taxon>
        <taxon>Madiinae</taxon>
        <taxon>Deinandra</taxon>
    </lineage>
</organism>
<dbReference type="InterPro" id="IPR006769">
    <property type="entry name" value="MCU_C"/>
</dbReference>
<feature type="domain" description="Calcium uniporter protein C-terminal" evidence="11">
    <location>
        <begin position="149"/>
        <end position="302"/>
    </location>
</feature>
<evidence type="ECO:0000256" key="5">
    <source>
        <dbReference type="ARBA" id="ARBA00022692"/>
    </source>
</evidence>
<evidence type="ECO:0000256" key="10">
    <source>
        <dbReference type="SAM" id="Phobius"/>
    </source>
</evidence>
<keyword evidence="5 10" id="KW-0812">Transmembrane</keyword>
<evidence type="ECO:0000256" key="9">
    <source>
        <dbReference type="ARBA" id="ARBA00023136"/>
    </source>
</evidence>
<dbReference type="GO" id="GO:0051560">
    <property type="term" value="P:mitochondrial calcium ion homeostasis"/>
    <property type="evidence" value="ECO:0007669"/>
    <property type="project" value="InterPro"/>
</dbReference>
<evidence type="ECO:0000256" key="7">
    <source>
        <dbReference type="ARBA" id="ARBA00022989"/>
    </source>
</evidence>
<keyword evidence="13" id="KW-1185">Reference proteome</keyword>
<dbReference type="Proteomes" id="UP001408789">
    <property type="component" value="Unassembled WGS sequence"/>
</dbReference>
<keyword evidence="8" id="KW-0406">Ion transport</keyword>
<keyword evidence="4" id="KW-0109">Calcium transport</keyword>
<keyword evidence="7 10" id="KW-1133">Transmembrane helix</keyword>
<dbReference type="GO" id="GO:1990246">
    <property type="term" value="C:uniplex complex"/>
    <property type="evidence" value="ECO:0007669"/>
    <property type="project" value="TreeGrafter"/>
</dbReference>
<keyword evidence="6" id="KW-0106">Calcium</keyword>
<evidence type="ECO:0000256" key="1">
    <source>
        <dbReference type="ARBA" id="ARBA00004141"/>
    </source>
</evidence>
<feature type="transmembrane region" description="Helical" evidence="10">
    <location>
        <begin position="218"/>
        <end position="238"/>
    </location>
</feature>
<evidence type="ECO:0000256" key="4">
    <source>
        <dbReference type="ARBA" id="ARBA00022568"/>
    </source>
</evidence>
<dbReference type="GO" id="GO:0015292">
    <property type="term" value="F:uniporter activity"/>
    <property type="evidence" value="ECO:0007669"/>
    <property type="project" value="TreeGrafter"/>
</dbReference>
<name>A0AAP0D2A2_9ASTR</name>
<keyword evidence="3" id="KW-0813">Transport</keyword>
<sequence length="348" mass="40027">MAFKQNSLQRIFTPCSYKFLNQTLRSCSSALQPMTPPISDGVAPHEPKDDSIFRRFLHRRPLYPSSPANLPETLRPGGEKLLEKLKEMDIARNRARVQTQSQLTVADAKKILRASRIKMLKSKLRNSRRNHVSYDEFVQMCVDGCSSRDEGVDLAKVLEDSASVIVIGNVVFLNPEQLVKAINGLMNLDDTPVKELDEMERWKSKIDDKARKMVRRELWGGLGYLVVQTAAFMRLTFWELSWDVMEPICFYVTSMYFMIGFAYFIRTSREPSFEAVFQSRFHAKQMKLMKMEGFDVEKYMELKKANYCGSDGDDHPPLQREGCCSLLEPAVSDGTTTRLMNLRFDPCR</sequence>
<evidence type="ECO:0000256" key="2">
    <source>
        <dbReference type="ARBA" id="ARBA00005653"/>
    </source>
</evidence>
<comment type="caution">
    <text evidence="12">The sequence shown here is derived from an EMBL/GenBank/DDBJ whole genome shotgun (WGS) entry which is preliminary data.</text>
</comment>
<gene>
    <name evidence="12" type="ORF">SSX86_014454</name>
</gene>
<keyword evidence="9 10" id="KW-0472">Membrane</keyword>
<evidence type="ECO:0000313" key="13">
    <source>
        <dbReference type="Proteomes" id="UP001408789"/>
    </source>
</evidence>
<evidence type="ECO:0000313" key="12">
    <source>
        <dbReference type="EMBL" id="KAK9067129.1"/>
    </source>
</evidence>
<reference evidence="12 13" key="1">
    <citation type="submission" date="2024-04" db="EMBL/GenBank/DDBJ databases">
        <title>The reference genome of an endangered Asteraceae, Deinandra increscens subsp. villosa, native to the Central Coast of California.</title>
        <authorList>
            <person name="Guilliams M."/>
            <person name="Hasenstab-Lehman K."/>
            <person name="Meyer R."/>
            <person name="Mcevoy S."/>
        </authorList>
    </citation>
    <scope>NUCLEOTIDE SEQUENCE [LARGE SCALE GENOMIC DNA]</scope>
    <source>
        <tissue evidence="12">Leaf</tissue>
    </source>
</reference>
<evidence type="ECO:0000259" key="11">
    <source>
        <dbReference type="Pfam" id="PF04678"/>
    </source>
</evidence>
<dbReference type="GO" id="GO:0036444">
    <property type="term" value="P:calcium import into the mitochondrion"/>
    <property type="evidence" value="ECO:0007669"/>
    <property type="project" value="TreeGrafter"/>
</dbReference>
<dbReference type="PANTHER" id="PTHR13462">
    <property type="entry name" value="CALCIUM UNIPORTER PROTEIN, MITOCHONDRIAL"/>
    <property type="match status" value="1"/>
</dbReference>
<dbReference type="EMBL" id="JBCNJP010000015">
    <property type="protein sequence ID" value="KAK9067129.1"/>
    <property type="molecule type" value="Genomic_DNA"/>
</dbReference>
<dbReference type="InterPro" id="IPR039055">
    <property type="entry name" value="MCU_fam"/>
</dbReference>
<proteinExistence type="inferred from homology"/>
<evidence type="ECO:0000256" key="8">
    <source>
        <dbReference type="ARBA" id="ARBA00023065"/>
    </source>
</evidence>
<comment type="similarity">
    <text evidence="2">Belongs to the MCU (TC 1.A.77) family.</text>
</comment>
<evidence type="ECO:0000256" key="3">
    <source>
        <dbReference type="ARBA" id="ARBA00022448"/>
    </source>
</evidence>
<accession>A0AAP0D2A2</accession>
<protein>
    <recommendedName>
        <fullName evidence="11">Calcium uniporter protein C-terminal domain-containing protein</fullName>
    </recommendedName>
</protein>
<dbReference type="AlphaFoldDB" id="A0AAP0D2A2"/>